<dbReference type="Proteomes" id="UP001162162">
    <property type="component" value="Unassembled WGS sequence"/>
</dbReference>
<proteinExistence type="predicted"/>
<feature type="region of interest" description="Disordered" evidence="1">
    <location>
        <begin position="114"/>
        <end position="166"/>
    </location>
</feature>
<gene>
    <name evidence="2" type="ORF">NQ318_023509</name>
</gene>
<keyword evidence="3" id="KW-1185">Reference proteome</keyword>
<reference evidence="2" key="1">
    <citation type="journal article" date="2023" name="Insect Mol. Biol.">
        <title>Genome sequencing provides insights into the evolution of gene families encoding plant cell wall-degrading enzymes in longhorned beetles.</title>
        <authorList>
            <person name="Shin N.R."/>
            <person name="Okamura Y."/>
            <person name="Kirsch R."/>
            <person name="Pauchet Y."/>
        </authorList>
    </citation>
    <scope>NUCLEOTIDE SEQUENCE</scope>
    <source>
        <strain evidence="2">AMC_N1</strain>
    </source>
</reference>
<feature type="region of interest" description="Disordered" evidence="1">
    <location>
        <begin position="15"/>
        <end position="69"/>
    </location>
</feature>
<organism evidence="2 3">
    <name type="scientific">Aromia moschata</name>
    <dbReference type="NCBI Taxonomy" id="1265417"/>
    <lineage>
        <taxon>Eukaryota</taxon>
        <taxon>Metazoa</taxon>
        <taxon>Ecdysozoa</taxon>
        <taxon>Arthropoda</taxon>
        <taxon>Hexapoda</taxon>
        <taxon>Insecta</taxon>
        <taxon>Pterygota</taxon>
        <taxon>Neoptera</taxon>
        <taxon>Endopterygota</taxon>
        <taxon>Coleoptera</taxon>
        <taxon>Polyphaga</taxon>
        <taxon>Cucujiformia</taxon>
        <taxon>Chrysomeloidea</taxon>
        <taxon>Cerambycidae</taxon>
        <taxon>Cerambycinae</taxon>
        <taxon>Callichromatini</taxon>
        <taxon>Aromia</taxon>
    </lineage>
</organism>
<feature type="compositionally biased region" description="Acidic residues" evidence="1">
    <location>
        <begin position="157"/>
        <end position="166"/>
    </location>
</feature>
<comment type="caution">
    <text evidence="2">The sequence shown here is derived from an EMBL/GenBank/DDBJ whole genome shotgun (WGS) entry which is preliminary data.</text>
</comment>
<name>A0AAV8YRV2_9CUCU</name>
<feature type="compositionally biased region" description="Polar residues" evidence="1">
    <location>
        <begin position="259"/>
        <end position="284"/>
    </location>
</feature>
<evidence type="ECO:0000256" key="1">
    <source>
        <dbReference type="SAM" id="MobiDB-lite"/>
    </source>
</evidence>
<dbReference type="EMBL" id="JAPWTK010000056">
    <property type="protein sequence ID" value="KAJ8953392.1"/>
    <property type="molecule type" value="Genomic_DNA"/>
</dbReference>
<evidence type="ECO:0000313" key="3">
    <source>
        <dbReference type="Proteomes" id="UP001162162"/>
    </source>
</evidence>
<accession>A0AAV8YRV2</accession>
<dbReference type="AlphaFoldDB" id="A0AAV8YRV2"/>
<protein>
    <submittedName>
        <fullName evidence="2">Uncharacterized protein</fullName>
    </submittedName>
</protein>
<feature type="compositionally biased region" description="Basic and acidic residues" evidence="1">
    <location>
        <begin position="114"/>
        <end position="126"/>
    </location>
</feature>
<feature type="region of interest" description="Disordered" evidence="1">
    <location>
        <begin position="259"/>
        <end position="292"/>
    </location>
</feature>
<sequence>MGDYEREQERLLNLWKEVDASEEGADPEERVDSRVVCGPPELETPSDTNEDNSNSESEYAADKKKSKIPSLVSQTELNDLVRDLGLPKDGSEFLASFLKKEESFTTKDIALKRAEHHSDYEERRSCESGNFSEDDMPRTDIATDNMKRPQEETQYNESEETDDSNETDGLHICQFMAHREDVLIVVLQLYHIDVDEMDLPYLQCRLITIIYNILKMSDGRKRLSGAEYRKKAKIKRDEQEHALQKTRKIEAFFKRENSSESLCITQENSGTSSNKENQYEQGSIPTEVKSSD</sequence>
<evidence type="ECO:0000313" key="2">
    <source>
        <dbReference type="EMBL" id="KAJ8953392.1"/>
    </source>
</evidence>